<reference evidence="12 13" key="1">
    <citation type="submission" date="2023-09" db="EMBL/GenBank/DDBJ databases">
        <title>Pyrofollis japonicus gen. nov. sp. nov., a novel member of the family Pyrodictiaceae isolated from the Iheya North hydrothermal field.</title>
        <authorList>
            <person name="Miyazaki U."/>
            <person name="Sanari M."/>
            <person name="Tame A."/>
            <person name="Kitajima M."/>
            <person name="Okamoto A."/>
            <person name="Sawayama S."/>
            <person name="Miyazaki J."/>
            <person name="Takai K."/>
            <person name="Nakagawa S."/>
        </authorList>
    </citation>
    <scope>NUCLEOTIDE SEQUENCE [LARGE SCALE GENOMIC DNA]</scope>
    <source>
        <strain evidence="12 13">AV2</strain>
    </source>
</reference>
<comment type="subcellular location">
    <subcellularLocation>
        <location evidence="8">Cytoplasm</location>
    </subcellularLocation>
</comment>
<feature type="binding site" evidence="8">
    <location>
        <begin position="111"/>
        <end position="115"/>
    </location>
    <ligand>
        <name>NAD(+)</name>
        <dbReference type="ChEBI" id="CHEBI:57540"/>
    </ligand>
</feature>
<gene>
    <name evidence="8 12" type="primary">aroB</name>
    <name evidence="12" type="ORF">PABY_07560</name>
</gene>
<keyword evidence="7 8" id="KW-0170">Cobalt</keyword>
<sequence length="372" mass="39960">MSQEADRGCWIIQDSHDVAIIVGPGARRLIGRLALEYGPYSTIVVVADAGAPRAMLGDILAGIRDAGIPVYFTELPGGEKTKTLDTVVQLWSWMAKENVPRDALLVAYGGGAVSDTAGFVAATYMRGIDWATVPTTLLAMADAAVGGKTAVNLGAKNIVGVFHHPRIVVADIDHLGTLPHEEYVSGLAEIVKHAAIHGRDLLDWLRGNAEGLVKRNPETLTRAVKYSLDVKMSIVSRDYREKRGDRMILNLGHTVAHALEKATGYTMRHGYAVAIGLVVEGIAATMKLGAPREDIEEIRSLLSSIGLPTAPPSGLDPMETLEAIKLDKKRRGNRIVMPMLKEIGKPVLVSMGIEEALDLLAEAWRLAASSGQ</sequence>
<feature type="binding site" evidence="8">
    <location>
        <position position="156"/>
    </location>
    <ligand>
        <name>NAD(+)</name>
        <dbReference type="ChEBI" id="CHEBI:57540"/>
    </ligand>
</feature>
<evidence type="ECO:0000313" key="12">
    <source>
        <dbReference type="EMBL" id="BES81189.1"/>
    </source>
</evidence>
<dbReference type="Gene3D" id="1.20.1090.10">
    <property type="entry name" value="Dehydroquinate synthase-like - alpha domain"/>
    <property type="match status" value="1"/>
</dbReference>
<dbReference type="RefSeq" id="WP_338252070.1">
    <property type="nucleotide sequence ID" value="NZ_AP028907.1"/>
</dbReference>
<dbReference type="Pfam" id="PF24621">
    <property type="entry name" value="DHQS_C"/>
    <property type="match status" value="1"/>
</dbReference>
<evidence type="ECO:0000256" key="2">
    <source>
        <dbReference type="ARBA" id="ARBA00022723"/>
    </source>
</evidence>
<dbReference type="Proteomes" id="UP001341135">
    <property type="component" value="Chromosome"/>
</dbReference>
<dbReference type="SUPFAM" id="SSF56796">
    <property type="entry name" value="Dehydroquinate synthase-like"/>
    <property type="match status" value="1"/>
</dbReference>
<accession>A0ABN6ZLV0</accession>
<feature type="binding site" evidence="8">
    <location>
        <position position="269"/>
    </location>
    <ligand>
        <name>Zn(2+)</name>
        <dbReference type="ChEBI" id="CHEBI:29105"/>
    </ligand>
</feature>
<dbReference type="InterPro" id="IPR030960">
    <property type="entry name" value="DHQS/DOIS_N"/>
</dbReference>
<comment type="pathway">
    <text evidence="8">Metabolic intermediate biosynthesis; chorismate biosynthesis; chorismate from D-erythrose 4-phosphate and phosphoenolpyruvate: step 2/7.</text>
</comment>
<dbReference type="EMBL" id="AP028907">
    <property type="protein sequence ID" value="BES81189.1"/>
    <property type="molecule type" value="Genomic_DNA"/>
</dbReference>
<dbReference type="HAMAP" id="MF_00110">
    <property type="entry name" value="DHQ_synthase"/>
    <property type="match status" value="1"/>
</dbReference>
<dbReference type="PANTHER" id="PTHR43622:SF1">
    <property type="entry name" value="3-DEHYDROQUINATE SYNTHASE"/>
    <property type="match status" value="1"/>
</dbReference>
<dbReference type="InterPro" id="IPR016037">
    <property type="entry name" value="DHQ_synth_AroB"/>
</dbReference>
<comment type="catalytic activity">
    <reaction evidence="8">
        <text>7-phospho-2-dehydro-3-deoxy-D-arabino-heptonate = 3-dehydroquinate + phosphate</text>
        <dbReference type="Rhea" id="RHEA:21968"/>
        <dbReference type="ChEBI" id="CHEBI:32364"/>
        <dbReference type="ChEBI" id="CHEBI:43474"/>
        <dbReference type="ChEBI" id="CHEBI:58394"/>
        <dbReference type="EC" id="4.2.3.4"/>
    </reaction>
</comment>
<keyword evidence="8" id="KW-0963">Cytoplasm</keyword>
<dbReference type="EC" id="4.2.3.4" evidence="8 9"/>
<comment type="cofactor">
    <cofactor evidence="8">
        <name>Co(2+)</name>
        <dbReference type="ChEBI" id="CHEBI:48828"/>
    </cofactor>
    <cofactor evidence="8">
        <name>Zn(2+)</name>
        <dbReference type="ChEBI" id="CHEBI:29105"/>
    </cofactor>
    <text evidence="8">Binds 1 divalent metal cation per subunit. Can use either Co(2+) or Zn(2+).</text>
</comment>
<evidence type="ECO:0000313" key="13">
    <source>
        <dbReference type="Proteomes" id="UP001341135"/>
    </source>
</evidence>
<keyword evidence="13" id="KW-1185">Reference proteome</keyword>
<evidence type="ECO:0000256" key="4">
    <source>
        <dbReference type="ARBA" id="ARBA00022833"/>
    </source>
</evidence>
<dbReference type="PANTHER" id="PTHR43622">
    <property type="entry name" value="3-DEHYDROQUINATE SYNTHASE"/>
    <property type="match status" value="1"/>
</dbReference>
<feature type="binding site" evidence="8">
    <location>
        <position position="253"/>
    </location>
    <ligand>
        <name>Zn(2+)</name>
        <dbReference type="ChEBI" id="CHEBI:29105"/>
    </ligand>
</feature>
<evidence type="ECO:0000256" key="9">
    <source>
        <dbReference type="NCBIfam" id="TIGR01357"/>
    </source>
</evidence>
<keyword evidence="6 8" id="KW-0456">Lyase</keyword>
<feature type="binding site" evidence="8">
    <location>
        <begin position="135"/>
        <end position="136"/>
    </location>
    <ligand>
        <name>NAD(+)</name>
        <dbReference type="ChEBI" id="CHEBI:57540"/>
    </ligand>
</feature>
<dbReference type="CDD" id="cd08195">
    <property type="entry name" value="DHQS"/>
    <property type="match status" value="1"/>
</dbReference>
<keyword evidence="5 8" id="KW-0520">NAD</keyword>
<evidence type="ECO:0000259" key="11">
    <source>
        <dbReference type="Pfam" id="PF24621"/>
    </source>
</evidence>
<dbReference type="InterPro" id="IPR030963">
    <property type="entry name" value="DHQ_synth_fam"/>
</dbReference>
<comment type="cofactor">
    <cofactor evidence="1 8">
        <name>NAD(+)</name>
        <dbReference type="ChEBI" id="CHEBI:57540"/>
    </cofactor>
</comment>
<organism evidence="12 13">
    <name type="scientific">Pyrodictium abyssi</name>
    <dbReference type="NCBI Taxonomy" id="54256"/>
    <lineage>
        <taxon>Archaea</taxon>
        <taxon>Thermoproteota</taxon>
        <taxon>Thermoprotei</taxon>
        <taxon>Desulfurococcales</taxon>
        <taxon>Pyrodictiaceae</taxon>
        <taxon>Pyrodictium</taxon>
    </lineage>
</organism>
<comment type="similarity">
    <text evidence="8">Belongs to the sugar phosphate cyclases superfamily. Dehydroquinate synthase family.</text>
</comment>
<feature type="domain" description="3-dehydroquinate synthase N-terminal" evidence="10">
    <location>
        <begin position="74"/>
        <end position="183"/>
    </location>
</feature>
<keyword evidence="3 8" id="KW-0547">Nucleotide-binding</keyword>
<dbReference type="NCBIfam" id="TIGR01357">
    <property type="entry name" value="aroB"/>
    <property type="match status" value="1"/>
</dbReference>
<feature type="binding site" evidence="8">
    <location>
        <position position="189"/>
    </location>
    <ligand>
        <name>Zn(2+)</name>
        <dbReference type="ChEBI" id="CHEBI:29105"/>
    </ligand>
</feature>
<dbReference type="InterPro" id="IPR050071">
    <property type="entry name" value="Dehydroquinate_synthase"/>
</dbReference>
<comment type="caution">
    <text evidence="8">Lacks conserved residue(s) required for the propagation of feature annotation.</text>
</comment>
<comment type="function">
    <text evidence="8">Catalyzes the conversion of 3-deoxy-D-arabino-heptulosonate 7-phosphate (DAHP) to dehydroquinate (DHQ).</text>
</comment>
<dbReference type="PIRSF" id="PIRSF001455">
    <property type="entry name" value="DHQ_synth"/>
    <property type="match status" value="1"/>
</dbReference>
<keyword evidence="2 8" id="KW-0479">Metal-binding</keyword>
<feature type="domain" description="3-dehydroquinate synthase C-terminal" evidence="11">
    <location>
        <begin position="186"/>
        <end position="329"/>
    </location>
</feature>
<dbReference type="GeneID" id="89288779"/>
<dbReference type="Pfam" id="PF01761">
    <property type="entry name" value="DHQ_synthase"/>
    <property type="match status" value="1"/>
</dbReference>
<protein>
    <recommendedName>
        <fullName evidence="8 9">3-dehydroquinate synthase</fullName>
        <shortName evidence="8">DHQS</shortName>
        <ecNumber evidence="8 9">4.2.3.4</ecNumber>
    </recommendedName>
</protein>
<evidence type="ECO:0000256" key="8">
    <source>
        <dbReference type="HAMAP-Rule" id="MF_00110"/>
    </source>
</evidence>
<evidence type="ECO:0000256" key="6">
    <source>
        <dbReference type="ARBA" id="ARBA00023239"/>
    </source>
</evidence>
<evidence type="ECO:0000256" key="3">
    <source>
        <dbReference type="ARBA" id="ARBA00022741"/>
    </source>
</evidence>
<dbReference type="InterPro" id="IPR056179">
    <property type="entry name" value="DHQS_C"/>
</dbReference>
<evidence type="ECO:0000256" key="7">
    <source>
        <dbReference type="ARBA" id="ARBA00023285"/>
    </source>
</evidence>
<feature type="binding site" evidence="8">
    <location>
        <position position="148"/>
    </location>
    <ligand>
        <name>NAD(+)</name>
        <dbReference type="ChEBI" id="CHEBI:57540"/>
    </ligand>
</feature>
<evidence type="ECO:0000256" key="5">
    <source>
        <dbReference type="ARBA" id="ARBA00023027"/>
    </source>
</evidence>
<evidence type="ECO:0000259" key="10">
    <source>
        <dbReference type="Pfam" id="PF01761"/>
    </source>
</evidence>
<proteinExistence type="inferred from homology"/>
<keyword evidence="4 8" id="KW-0862">Zinc</keyword>
<name>A0ABN6ZLV0_9CREN</name>
<keyword evidence="8" id="KW-0057">Aromatic amino acid biosynthesis</keyword>
<keyword evidence="8" id="KW-0028">Amino-acid biosynthesis</keyword>
<evidence type="ECO:0000256" key="1">
    <source>
        <dbReference type="ARBA" id="ARBA00001911"/>
    </source>
</evidence>
<dbReference type="Gene3D" id="3.40.50.1970">
    <property type="match status" value="1"/>
</dbReference>